<dbReference type="EMBL" id="LT629802">
    <property type="protein sequence ID" value="SDU98755.1"/>
    <property type="molecule type" value="Genomic_DNA"/>
</dbReference>
<reference evidence="2" key="1">
    <citation type="submission" date="2016-10" db="EMBL/GenBank/DDBJ databases">
        <authorList>
            <person name="Varghese N."/>
            <person name="Submissions S."/>
        </authorList>
    </citation>
    <scope>NUCLEOTIDE SEQUENCE [LARGE SCALE GENOMIC DNA]</scope>
    <source>
        <strain evidence="2">LMG 2223</strain>
    </source>
</reference>
<dbReference type="GO" id="GO:0000160">
    <property type="term" value="P:phosphorelay signal transduction system"/>
    <property type="evidence" value="ECO:0007669"/>
    <property type="project" value="InterPro"/>
</dbReference>
<sequence>MNDGKEWQDTLPEFLLEAEMLLTKSEECLSHLRQFRNDNDAIDCLKGSPLKLAEKADAMALSAISTFPRRLLSLFGNAQNPLQLHDEALKVLHDCLNLMAWQLELIDPKTGKLSLDENEQTALIATAIQQIPQIGLESPARQTLSHTA</sequence>
<accession>A0A1H2N0Z9</accession>
<dbReference type="Proteomes" id="UP000198600">
    <property type="component" value="Chromosome I"/>
</dbReference>
<gene>
    <name evidence="1" type="ORF">SAMN05216202_2720</name>
</gene>
<evidence type="ECO:0000313" key="1">
    <source>
        <dbReference type="EMBL" id="SDU98755.1"/>
    </source>
</evidence>
<keyword evidence="2" id="KW-1185">Reference proteome</keyword>
<evidence type="ECO:0000313" key="2">
    <source>
        <dbReference type="Proteomes" id="UP000198600"/>
    </source>
</evidence>
<name>A0A1H2N0Z9_9PSED</name>
<organism evidence="1 2">
    <name type="scientific">Pseudomonas mucidolens</name>
    <dbReference type="NCBI Taxonomy" id="46679"/>
    <lineage>
        <taxon>Bacteria</taxon>
        <taxon>Pseudomonadati</taxon>
        <taxon>Pseudomonadota</taxon>
        <taxon>Gammaproteobacteria</taxon>
        <taxon>Pseudomonadales</taxon>
        <taxon>Pseudomonadaceae</taxon>
        <taxon>Pseudomonas</taxon>
    </lineage>
</organism>
<dbReference type="InterPro" id="IPR036641">
    <property type="entry name" value="HPT_dom_sf"/>
</dbReference>
<dbReference type="AlphaFoldDB" id="A0A1H2N0Z9"/>
<dbReference type="OrthoDB" id="7019156at2"/>
<dbReference type="Gene3D" id="1.20.120.160">
    <property type="entry name" value="HPT domain"/>
    <property type="match status" value="1"/>
</dbReference>
<dbReference type="RefSeq" id="WP_084378225.1">
    <property type="nucleotide sequence ID" value="NZ_LS483433.1"/>
</dbReference>
<evidence type="ECO:0008006" key="3">
    <source>
        <dbReference type="Google" id="ProtNLM"/>
    </source>
</evidence>
<proteinExistence type="predicted"/>
<protein>
    <recommendedName>
        <fullName evidence="3">CheA signal transduction histidine kinase</fullName>
    </recommendedName>
</protein>